<dbReference type="OrthoDB" id="10043757at2759"/>
<dbReference type="GO" id="GO:0045010">
    <property type="term" value="P:actin nucleation"/>
    <property type="evidence" value="ECO:0007669"/>
    <property type="project" value="InterPro"/>
</dbReference>
<sequence length="105" mass="12037">MLMEDIRSRRYTLNKVMVNGDIPPRLKKDAHAIILDFIRSRPPLKKVSERNLPPLQKVFSPRELLMDSIKRKDHRLNHVATPVRARPISSSASELVRLGGMTSDL</sequence>
<dbReference type="AlphaFoldDB" id="A0A5N5T7U0"/>
<dbReference type="GO" id="GO:0008017">
    <property type="term" value="F:microtubule binding"/>
    <property type="evidence" value="ECO:0007669"/>
    <property type="project" value="TreeGrafter"/>
</dbReference>
<reference evidence="1 2" key="1">
    <citation type="journal article" date="2019" name="PLoS Biol.">
        <title>Sex chromosomes control vertical transmission of feminizing Wolbachia symbionts in an isopod.</title>
        <authorList>
            <person name="Becking T."/>
            <person name="Chebbi M.A."/>
            <person name="Giraud I."/>
            <person name="Moumen B."/>
            <person name="Laverre T."/>
            <person name="Caubet Y."/>
            <person name="Peccoud J."/>
            <person name="Gilbert C."/>
            <person name="Cordaux R."/>
        </authorList>
    </citation>
    <scope>NUCLEOTIDE SEQUENCE [LARGE SCALE GENOMIC DNA]</scope>
    <source>
        <strain evidence="1">ANa2</strain>
        <tissue evidence="1">Whole body excluding digestive tract and cuticle</tissue>
    </source>
</reference>
<evidence type="ECO:0000313" key="1">
    <source>
        <dbReference type="EMBL" id="KAB7502337.1"/>
    </source>
</evidence>
<dbReference type="GO" id="GO:0036089">
    <property type="term" value="P:cleavage furrow formation"/>
    <property type="evidence" value="ECO:0007669"/>
    <property type="project" value="TreeGrafter"/>
</dbReference>
<dbReference type="GO" id="GO:0030659">
    <property type="term" value="C:cytoplasmic vesicle membrane"/>
    <property type="evidence" value="ECO:0007669"/>
    <property type="project" value="TreeGrafter"/>
</dbReference>
<dbReference type="GO" id="GO:0003779">
    <property type="term" value="F:actin binding"/>
    <property type="evidence" value="ECO:0007669"/>
    <property type="project" value="InterPro"/>
</dbReference>
<dbReference type="GO" id="GO:0030041">
    <property type="term" value="P:actin filament polymerization"/>
    <property type="evidence" value="ECO:0007669"/>
    <property type="project" value="TreeGrafter"/>
</dbReference>
<gene>
    <name evidence="1" type="primary">spir</name>
    <name evidence="1" type="ORF">Anas_12150</name>
</gene>
<accession>A0A5N5T7U0</accession>
<dbReference type="Proteomes" id="UP000326759">
    <property type="component" value="Unassembled WGS sequence"/>
</dbReference>
<dbReference type="GO" id="GO:0005938">
    <property type="term" value="C:cell cortex"/>
    <property type="evidence" value="ECO:0007669"/>
    <property type="project" value="TreeGrafter"/>
</dbReference>
<dbReference type="EMBL" id="SEYY01007832">
    <property type="protein sequence ID" value="KAB7502337.1"/>
    <property type="molecule type" value="Genomic_DNA"/>
</dbReference>
<dbReference type="PANTHER" id="PTHR21345">
    <property type="entry name" value="SPIRE"/>
    <property type="match status" value="1"/>
</dbReference>
<dbReference type="GO" id="GO:0051295">
    <property type="term" value="P:establishment of meiotic spindle localization"/>
    <property type="evidence" value="ECO:0007669"/>
    <property type="project" value="TreeGrafter"/>
</dbReference>
<name>A0A5N5T7U0_9CRUS</name>
<dbReference type="PANTHER" id="PTHR21345:SF3">
    <property type="entry name" value="PROTEIN SPIRE"/>
    <property type="match status" value="1"/>
</dbReference>
<dbReference type="GO" id="GO:0048193">
    <property type="term" value="P:Golgi vesicle transport"/>
    <property type="evidence" value="ECO:0007669"/>
    <property type="project" value="TreeGrafter"/>
</dbReference>
<evidence type="ECO:0000313" key="2">
    <source>
        <dbReference type="Proteomes" id="UP000326759"/>
    </source>
</evidence>
<proteinExistence type="predicted"/>
<protein>
    <submittedName>
        <fullName evidence="1">Protein spire</fullName>
    </submittedName>
</protein>
<keyword evidence="2" id="KW-1185">Reference proteome</keyword>
<organism evidence="1 2">
    <name type="scientific">Armadillidium nasatum</name>
    <dbReference type="NCBI Taxonomy" id="96803"/>
    <lineage>
        <taxon>Eukaryota</taxon>
        <taxon>Metazoa</taxon>
        <taxon>Ecdysozoa</taxon>
        <taxon>Arthropoda</taxon>
        <taxon>Crustacea</taxon>
        <taxon>Multicrustacea</taxon>
        <taxon>Malacostraca</taxon>
        <taxon>Eumalacostraca</taxon>
        <taxon>Peracarida</taxon>
        <taxon>Isopoda</taxon>
        <taxon>Oniscidea</taxon>
        <taxon>Crinocheta</taxon>
        <taxon>Armadillidiidae</taxon>
        <taxon>Armadillidium</taxon>
    </lineage>
</organism>
<dbReference type="GO" id="GO:0051639">
    <property type="term" value="P:actin filament network formation"/>
    <property type="evidence" value="ECO:0007669"/>
    <property type="project" value="TreeGrafter"/>
</dbReference>
<dbReference type="InterPro" id="IPR029901">
    <property type="entry name" value="Spire"/>
</dbReference>
<comment type="caution">
    <text evidence="1">The sequence shown here is derived from an EMBL/GenBank/DDBJ whole genome shotgun (WGS) entry which is preliminary data.</text>
</comment>
<dbReference type="GO" id="GO:0040038">
    <property type="term" value="P:polar body extrusion after meiotic divisions"/>
    <property type="evidence" value="ECO:0007669"/>
    <property type="project" value="TreeGrafter"/>
</dbReference>